<sequence>MKKWQTFSKNKQKLIKSALTIGMAVFLYSMFLVAERTNASSKNEVVAIQTPTILVPGTNATNNRFNGFISKLSSLGVDTVDVLKVYVQKNGAITFSGDLSAKSAYPLIVVGFEDNSEDAVDIEAKWLKQVIQKVQETYKFTAYNYIGHSNGGLVLTSFLENYNDDTLPTLLKAATIATPYNDVSFSDNDKTAEFTEVKNETKLLKNLISKQSAIPTSISFLNIAGVTSDTSYTDSVVPVQSVLSGRLVYENQVANYEEYLVTGEETTHSELVENKKVLVKIKNFLYSE</sequence>
<keyword evidence="1" id="KW-0812">Transmembrane</keyword>
<evidence type="ECO:0008006" key="4">
    <source>
        <dbReference type="Google" id="ProtNLM"/>
    </source>
</evidence>
<dbReference type="InterPro" id="IPR029058">
    <property type="entry name" value="AB_hydrolase_fold"/>
</dbReference>
<dbReference type="OrthoDB" id="2157689at2"/>
<dbReference type="Gene3D" id="3.40.50.1820">
    <property type="entry name" value="alpha/beta hydrolase"/>
    <property type="match status" value="1"/>
</dbReference>
<comment type="caution">
    <text evidence="2">The sequence shown here is derived from an EMBL/GenBank/DDBJ whole genome shotgun (WGS) entry which is preliminary data.</text>
</comment>
<evidence type="ECO:0000256" key="1">
    <source>
        <dbReference type="SAM" id="Phobius"/>
    </source>
</evidence>
<organism evidence="2 3">
    <name type="scientific">Vagococcus entomophilus</name>
    <dbReference type="NCBI Taxonomy" id="1160095"/>
    <lineage>
        <taxon>Bacteria</taxon>
        <taxon>Bacillati</taxon>
        <taxon>Bacillota</taxon>
        <taxon>Bacilli</taxon>
        <taxon>Lactobacillales</taxon>
        <taxon>Enterococcaceae</taxon>
        <taxon>Vagococcus</taxon>
    </lineage>
</organism>
<dbReference type="EMBL" id="NGJZ01000001">
    <property type="protein sequence ID" value="RSU08185.1"/>
    <property type="molecule type" value="Genomic_DNA"/>
</dbReference>
<keyword evidence="1" id="KW-0472">Membrane</keyword>
<feature type="transmembrane region" description="Helical" evidence="1">
    <location>
        <begin position="14"/>
        <end position="34"/>
    </location>
</feature>
<dbReference type="InterPro" id="IPR010315">
    <property type="entry name" value="DUF915_hydro-like"/>
</dbReference>
<evidence type="ECO:0000313" key="3">
    <source>
        <dbReference type="Proteomes" id="UP000288669"/>
    </source>
</evidence>
<reference evidence="2 3" key="1">
    <citation type="submission" date="2017-05" db="EMBL/GenBank/DDBJ databases">
        <title>Vagococcus spp. assemblies.</title>
        <authorList>
            <person name="Gulvik C.A."/>
        </authorList>
    </citation>
    <scope>NUCLEOTIDE SEQUENCE [LARGE SCALE GENOMIC DNA]</scope>
    <source>
        <strain evidence="2 3">DSM 24756</strain>
    </source>
</reference>
<evidence type="ECO:0000313" key="2">
    <source>
        <dbReference type="EMBL" id="RSU08185.1"/>
    </source>
</evidence>
<dbReference type="Proteomes" id="UP000288669">
    <property type="component" value="Unassembled WGS sequence"/>
</dbReference>
<dbReference type="SUPFAM" id="SSF53474">
    <property type="entry name" value="alpha/beta-Hydrolases"/>
    <property type="match status" value="1"/>
</dbReference>
<keyword evidence="1" id="KW-1133">Transmembrane helix</keyword>
<accession>A0A430AJA7</accession>
<gene>
    <name evidence="2" type="ORF">CBF30_02775</name>
</gene>
<protein>
    <recommendedName>
        <fullName evidence="4">Alpha/beta hydrolase</fullName>
    </recommendedName>
</protein>
<proteinExistence type="predicted"/>
<keyword evidence="3" id="KW-1185">Reference proteome</keyword>
<dbReference type="AlphaFoldDB" id="A0A430AJA7"/>
<name>A0A430AJA7_9ENTE</name>
<dbReference type="Pfam" id="PF06028">
    <property type="entry name" value="DUF915"/>
    <property type="match status" value="1"/>
</dbReference>
<dbReference type="RefSeq" id="WP_126822542.1">
    <property type="nucleotide sequence ID" value="NZ_JBHLWU010000001.1"/>
</dbReference>